<evidence type="ECO:0000256" key="1">
    <source>
        <dbReference type="SAM" id="Phobius"/>
    </source>
</evidence>
<evidence type="ECO:0000313" key="2">
    <source>
        <dbReference type="EMBL" id="KAK4456768.1"/>
    </source>
</evidence>
<dbReference type="AlphaFoldDB" id="A0AAV9H7T8"/>
<accession>A0AAV9H7T8</accession>
<evidence type="ECO:0000313" key="3">
    <source>
        <dbReference type="Proteomes" id="UP001321749"/>
    </source>
</evidence>
<dbReference type="Proteomes" id="UP001321749">
    <property type="component" value="Unassembled WGS sequence"/>
</dbReference>
<keyword evidence="1" id="KW-0472">Membrane</keyword>
<sequence length="139" mass="16136">MMSTYQWLVPAGLWASCWEPIFLQLEISPTLPSHPFLPSQGLGVCGVVFGMDDRQLWFIGGYPMQAPGISFFLHLLTFFFFFFFFFLDTTVFFFNGSPLNYLILCHMALRKWKSGPEPIASSRVPWSHFKTQSHFEDFD</sequence>
<protein>
    <submittedName>
        <fullName evidence="2">Uncharacterized protein</fullName>
    </submittedName>
</protein>
<feature type="transmembrane region" description="Helical" evidence="1">
    <location>
        <begin position="71"/>
        <end position="94"/>
    </location>
</feature>
<proteinExistence type="predicted"/>
<keyword evidence="1" id="KW-0812">Transmembrane</keyword>
<reference evidence="2" key="1">
    <citation type="journal article" date="2023" name="Mol. Phylogenet. Evol.">
        <title>Genome-scale phylogeny and comparative genomics of the fungal order Sordariales.</title>
        <authorList>
            <person name="Hensen N."/>
            <person name="Bonometti L."/>
            <person name="Westerberg I."/>
            <person name="Brannstrom I.O."/>
            <person name="Guillou S."/>
            <person name="Cros-Aarteil S."/>
            <person name="Calhoun S."/>
            <person name="Haridas S."/>
            <person name="Kuo A."/>
            <person name="Mondo S."/>
            <person name="Pangilinan J."/>
            <person name="Riley R."/>
            <person name="LaButti K."/>
            <person name="Andreopoulos B."/>
            <person name="Lipzen A."/>
            <person name="Chen C."/>
            <person name="Yan M."/>
            <person name="Daum C."/>
            <person name="Ng V."/>
            <person name="Clum A."/>
            <person name="Steindorff A."/>
            <person name="Ohm R.A."/>
            <person name="Martin F."/>
            <person name="Silar P."/>
            <person name="Natvig D.O."/>
            <person name="Lalanne C."/>
            <person name="Gautier V."/>
            <person name="Ament-Velasquez S.L."/>
            <person name="Kruys A."/>
            <person name="Hutchinson M.I."/>
            <person name="Powell A.J."/>
            <person name="Barry K."/>
            <person name="Miller A.N."/>
            <person name="Grigoriev I.V."/>
            <person name="Debuchy R."/>
            <person name="Gladieux P."/>
            <person name="Hiltunen Thoren M."/>
            <person name="Johannesson H."/>
        </authorList>
    </citation>
    <scope>NUCLEOTIDE SEQUENCE</scope>
    <source>
        <strain evidence="2">PSN324</strain>
    </source>
</reference>
<keyword evidence="1" id="KW-1133">Transmembrane helix</keyword>
<dbReference type="EMBL" id="MU865168">
    <property type="protein sequence ID" value="KAK4456768.1"/>
    <property type="molecule type" value="Genomic_DNA"/>
</dbReference>
<name>A0AAV9H7T8_9PEZI</name>
<reference evidence="2" key="2">
    <citation type="submission" date="2023-06" db="EMBL/GenBank/DDBJ databases">
        <authorList>
            <consortium name="Lawrence Berkeley National Laboratory"/>
            <person name="Mondo S.J."/>
            <person name="Hensen N."/>
            <person name="Bonometti L."/>
            <person name="Westerberg I."/>
            <person name="Brannstrom I.O."/>
            <person name="Guillou S."/>
            <person name="Cros-Aarteil S."/>
            <person name="Calhoun S."/>
            <person name="Haridas S."/>
            <person name="Kuo A."/>
            <person name="Pangilinan J."/>
            <person name="Riley R."/>
            <person name="Labutti K."/>
            <person name="Andreopoulos B."/>
            <person name="Lipzen A."/>
            <person name="Chen C."/>
            <person name="Yanf M."/>
            <person name="Daum C."/>
            <person name="Ng V."/>
            <person name="Clum A."/>
            <person name="Steindorff A."/>
            <person name="Ohm R."/>
            <person name="Martin F."/>
            <person name="Silar P."/>
            <person name="Natvig D."/>
            <person name="Lalanne C."/>
            <person name="Gautier V."/>
            <person name="Ament-Velasquez S.L."/>
            <person name="Kruys A."/>
            <person name="Hutchinson M.I."/>
            <person name="Powell A.J."/>
            <person name="Barry K."/>
            <person name="Miller A.N."/>
            <person name="Grigoriev I.V."/>
            <person name="Debuchy R."/>
            <person name="Gladieux P."/>
            <person name="Thoren M.H."/>
            <person name="Johannesson H."/>
        </authorList>
    </citation>
    <scope>NUCLEOTIDE SEQUENCE</scope>
    <source>
        <strain evidence="2">PSN324</strain>
    </source>
</reference>
<comment type="caution">
    <text evidence="2">The sequence shown here is derived from an EMBL/GenBank/DDBJ whole genome shotgun (WGS) entry which is preliminary data.</text>
</comment>
<gene>
    <name evidence="2" type="ORF">QBC42DRAFT_53164</name>
</gene>
<keyword evidence="3" id="KW-1185">Reference proteome</keyword>
<organism evidence="2 3">
    <name type="scientific">Cladorrhinum samala</name>
    <dbReference type="NCBI Taxonomy" id="585594"/>
    <lineage>
        <taxon>Eukaryota</taxon>
        <taxon>Fungi</taxon>
        <taxon>Dikarya</taxon>
        <taxon>Ascomycota</taxon>
        <taxon>Pezizomycotina</taxon>
        <taxon>Sordariomycetes</taxon>
        <taxon>Sordariomycetidae</taxon>
        <taxon>Sordariales</taxon>
        <taxon>Podosporaceae</taxon>
        <taxon>Cladorrhinum</taxon>
    </lineage>
</organism>